<dbReference type="Pfam" id="PF20148">
    <property type="entry name" value="DUF6531"/>
    <property type="match status" value="1"/>
</dbReference>
<dbReference type="Proteomes" id="UP001220022">
    <property type="component" value="Unassembled WGS sequence"/>
</dbReference>
<gene>
    <name evidence="5" type="ORF">P2L57_01055</name>
</gene>
<dbReference type="Gene3D" id="2.180.10.10">
    <property type="entry name" value="RHS repeat-associated core"/>
    <property type="match status" value="3"/>
</dbReference>
<dbReference type="EMBL" id="JARHTQ010000001">
    <property type="protein sequence ID" value="MDF2254361.1"/>
    <property type="molecule type" value="Genomic_DNA"/>
</dbReference>
<dbReference type="RefSeq" id="WP_275806622.1">
    <property type="nucleotide sequence ID" value="NZ_BAAANM010000005.1"/>
</dbReference>
<reference evidence="5 6" key="1">
    <citation type="submission" date="2023-03" db="EMBL/GenBank/DDBJ databases">
        <title>Draft genome sequence of type strain Streptomyces ferralitis JCM 14344.</title>
        <authorList>
            <person name="Klaysubun C."/>
            <person name="Duangmal K."/>
        </authorList>
    </citation>
    <scope>NUCLEOTIDE SEQUENCE [LARGE SCALE GENOMIC DNA]</scope>
    <source>
        <strain evidence="5 6">JCM 14344</strain>
    </source>
</reference>
<dbReference type="NCBIfam" id="TIGR03696">
    <property type="entry name" value="Rhs_assc_core"/>
    <property type="match status" value="1"/>
</dbReference>
<dbReference type="InterPro" id="IPR045351">
    <property type="entry name" value="DUF6531"/>
</dbReference>
<accession>A0ABT5YRZ6</accession>
<evidence type="ECO:0000256" key="1">
    <source>
        <dbReference type="ARBA" id="ARBA00022737"/>
    </source>
</evidence>
<proteinExistence type="predicted"/>
<evidence type="ECO:0000256" key="2">
    <source>
        <dbReference type="SAM" id="MobiDB-lite"/>
    </source>
</evidence>
<dbReference type="NCBIfam" id="TIGR01643">
    <property type="entry name" value="YD_repeat_2x"/>
    <property type="match status" value="12"/>
</dbReference>
<feature type="region of interest" description="Disordered" evidence="2">
    <location>
        <begin position="345"/>
        <end position="396"/>
    </location>
</feature>
<dbReference type="InterPro" id="IPR022385">
    <property type="entry name" value="Rhs_assc_core"/>
</dbReference>
<protein>
    <submittedName>
        <fullName evidence="5">DUF6531 domain-containing protein</fullName>
    </submittedName>
</protein>
<sequence length="1581" mass="172684">MGVVLPDWAATMLDLIGVSWPNVDEDDYHHTADSLRDFAHDLDDNTGAANQHMQRLLASGRGQSMQALSSHWGKVKDKHLKDLATAATVVAGALDLAAGAITAQKGEAITQLGYLADETGIALALIPETGGLSALLDAGAIEATQQVVKQLFQAVAKDAVNYIVSALAEPAVAALDGMAVDLAIQLAADGMGVQDGVNLNEVKQAGKDGFHQGVGSAKGALHLDSVGGGDGRAGGGGGGGSDDVLIDHAEHERASTHLNVVGAAVHGKTRGQIFTARGHLGRTRGRGVIAEAIAPVAEKAVNALEKAATELGDHLKDRLPKAVQQISKDFRKADQDIEDGFHKLRKHHGGNDDLHLASKGPGGGSRYSKPDSLSEAKSDPRRHGIQLDNKTCKNDPVDVATGEMTLPQTDLSLPGVLPLVLRRTHLSGYRYGQWFGRSWASTLDERIELDTAGTGAVWAREDGSLLVYPRLPQPGGEPVLPLEGPRLPLSYGGDENTEIVYQVTDTHTGAVRCFTGSPYNESTAYWLTELTDRNSNRITIDRHGDGTPTAVVHHGGYTVHLTAEDQRIRTLSLRTPDGPVTVASYGFDEDGNLNAVTNSSGLPLLFTYDPVGRITSWTDRNDSTFQYVYDNDGRVVRTIGPDGLLSSTFAYEVHPETGYRITRYTNSTGVTTVYHLNDRLQVVAETDPLGNSTRQTWDRDDHLLSRTDAQGHTTQWSWDEHGNLTAVREADGTVTTAEYDERGMPLVVTGPDGAVWRRGYDEAGNNTALIAPDGTTTRYAHDARGGITAITDALGATETFLPNPAGLPMARTDALGHTHTFTRDGFGRPTSLTDPLGATTRLEWDIEGNLLRRVEPDGSEQRWTYDGEGNCLTETDANGGITRYEYTHFDLVAARTEAGGARYEFTYDTELRLTGVRNSAGLTWDYAYDEVGRVIRETDFDGRTLTYTHDTSGRMVSRTNPAGQTVTHHYDALGRLATKDVDGAVTSFAYDPAGRLLQAQSPHATLELEWDAQGRLTAETVDGRTHRYTYDAEGRRTFRTTPSGAVTTQRYDAAGNRTLMEFSGRPLHFAHDARGQELTRTVGSADRAVHLATAWDALGRVSEQSLAVKGRKLRSRAYSYRPDHHLLAITDQLTGEAKSFTLDADGRPTGVDAHHWSERYLYDGEGNQTEATWPDHAPSPDTRGPRTYEGMRLRSAGCLHYTYDAAGRVIERRRKRLSRKPDIWRYTWDAEDRLTSCTTPDGVLWTYTYDAFARRTAKRKHAADGTVVEETVFSWDGGRLSEQTDTTTRTTLTWEYDGLRPLAQAESRQLSADQQSVDSRFFAIVTDLIGTPTELVSETGDIAWHSRPTLWGTTAWNRGASAYTPLRFPGQYADPETGLHYNHFRHYDPEPGRYVTPDPLGLAPAPNPLGYVENPATISDPMGLAPCMDAMQKMAEQINNLKQNKIQREKQTVAIIHAQTPKGPVTFVSGTSKSKLDAEQVKLAKQLGLVPIPDDAYMKVPPRVKGGHAEQNILAYLSRLNHGKDKPDWLPTHGAASNSVCTDFCSPLIRGSHGAMYGMVYPRTQGTQQKQFYWPARHSPR</sequence>
<feature type="compositionally biased region" description="Basic and acidic residues" evidence="2">
    <location>
        <begin position="368"/>
        <end position="382"/>
    </location>
</feature>
<name>A0ABT5YRZ6_9ACTN</name>
<dbReference type="InterPro" id="IPR056823">
    <property type="entry name" value="TEN-like_YD-shell"/>
</dbReference>
<evidence type="ECO:0000313" key="6">
    <source>
        <dbReference type="Proteomes" id="UP001220022"/>
    </source>
</evidence>
<dbReference type="InterPro" id="IPR006530">
    <property type="entry name" value="YD"/>
</dbReference>
<feature type="domain" description="DUF6531" evidence="3">
    <location>
        <begin position="395"/>
        <end position="468"/>
    </location>
</feature>
<dbReference type="InterPro" id="IPR050708">
    <property type="entry name" value="T6SS_VgrG/RHS"/>
</dbReference>
<comment type="caution">
    <text evidence="5">The sequence shown here is derived from an EMBL/GenBank/DDBJ whole genome shotgun (WGS) entry which is preliminary data.</text>
</comment>
<keyword evidence="6" id="KW-1185">Reference proteome</keyword>
<dbReference type="InterPro" id="IPR031325">
    <property type="entry name" value="RHS_repeat"/>
</dbReference>
<dbReference type="PANTHER" id="PTHR32305">
    <property type="match status" value="1"/>
</dbReference>
<evidence type="ECO:0000259" key="4">
    <source>
        <dbReference type="Pfam" id="PF25023"/>
    </source>
</evidence>
<dbReference type="Pfam" id="PF05593">
    <property type="entry name" value="RHS_repeat"/>
    <property type="match status" value="6"/>
</dbReference>
<feature type="domain" description="Teneurin-like YD-shell" evidence="4">
    <location>
        <begin position="1319"/>
        <end position="1398"/>
    </location>
</feature>
<dbReference type="PANTHER" id="PTHR32305:SF15">
    <property type="entry name" value="PROTEIN RHSA-RELATED"/>
    <property type="match status" value="1"/>
</dbReference>
<dbReference type="Pfam" id="PF25023">
    <property type="entry name" value="TEN_YD-shell"/>
    <property type="match status" value="2"/>
</dbReference>
<keyword evidence="1" id="KW-0677">Repeat</keyword>
<evidence type="ECO:0000313" key="5">
    <source>
        <dbReference type="EMBL" id="MDF2254361.1"/>
    </source>
</evidence>
<feature type="domain" description="Teneurin-like YD-shell" evidence="4">
    <location>
        <begin position="845"/>
        <end position="998"/>
    </location>
</feature>
<organism evidence="5 6">
    <name type="scientific">Streptantibioticus ferralitis</name>
    <dbReference type="NCBI Taxonomy" id="236510"/>
    <lineage>
        <taxon>Bacteria</taxon>
        <taxon>Bacillati</taxon>
        <taxon>Actinomycetota</taxon>
        <taxon>Actinomycetes</taxon>
        <taxon>Kitasatosporales</taxon>
        <taxon>Streptomycetaceae</taxon>
        <taxon>Streptantibioticus</taxon>
    </lineage>
</organism>
<evidence type="ECO:0000259" key="3">
    <source>
        <dbReference type="Pfam" id="PF20148"/>
    </source>
</evidence>